<dbReference type="AlphaFoldDB" id="A0A7W7Q1P7"/>
<sequence length="417" mass="44574">MTDEVHRSYTSGDETAHMSRFPILGACVLAALLAVPSTAAASPVDRLDARAETAPNYDDEAGGDADADDPAIWVNPDRPAESVVVGTLKNGGLTAVDLRGRELQHLDTAPGGRFNNVDVVGRYAIVSDRGLDRLRVYRIDPGAGQVLTEVTVPNPPLAFSTDEAEVAEQHTAYGLATWAGPEGGAPWVVASRRNETRLGLFRLAVTPDGVTYHRKAVLDLPAEFAVGGGTWTPCLEPGERPQVEGMVVDRTDDVLYAAQEDVGIWRIPLSRKGFGKPVLVDRVREYGRPAVYDEETEECTPTAPPPPEAGTHLSADAEGLTIAYGHRRTLLASSQGDSTFARYDITRDGLRYRSGFAVADGRVDSVEHSDGAAVSTTPLGRAYPNGLLVLHDGENTPDDGRTNTNFKLLDAGPAIGR</sequence>
<dbReference type="PROSITE" id="PS51662">
    <property type="entry name" value="BP_PHYTASE"/>
    <property type="match status" value="1"/>
</dbReference>
<dbReference type="Proteomes" id="UP000520767">
    <property type="component" value="Unassembled WGS sequence"/>
</dbReference>
<accession>A0A7W7Q1P7</accession>
<dbReference type="SUPFAM" id="SSF50956">
    <property type="entry name" value="Thermostable phytase (3-phytase)"/>
    <property type="match status" value="1"/>
</dbReference>
<dbReference type="RefSeq" id="WP_225943816.1">
    <property type="nucleotide sequence ID" value="NZ_JACHJQ010000002.1"/>
</dbReference>
<dbReference type="Pfam" id="PF02333">
    <property type="entry name" value="Phytase"/>
    <property type="match status" value="2"/>
</dbReference>
<feature type="domain" description="BPP" evidence="3">
    <location>
        <begin position="37"/>
        <end position="417"/>
    </location>
</feature>
<keyword evidence="2" id="KW-0732">Signal</keyword>
<protein>
    <submittedName>
        <fullName evidence="4">3-phytase</fullName>
        <ecNumber evidence="4">3.1.3.8</ecNumber>
    </submittedName>
</protein>
<evidence type="ECO:0000313" key="4">
    <source>
        <dbReference type="EMBL" id="MBB4905350.1"/>
    </source>
</evidence>
<dbReference type="InterPro" id="IPR011042">
    <property type="entry name" value="6-blade_b-propeller_TolB-like"/>
</dbReference>
<organism evidence="4 5">
    <name type="scientific">Actinophytocola algeriensis</name>
    <dbReference type="NCBI Taxonomy" id="1768010"/>
    <lineage>
        <taxon>Bacteria</taxon>
        <taxon>Bacillati</taxon>
        <taxon>Actinomycetota</taxon>
        <taxon>Actinomycetes</taxon>
        <taxon>Pseudonocardiales</taxon>
        <taxon>Pseudonocardiaceae</taxon>
    </lineage>
</organism>
<comment type="caution">
    <text evidence="4">The sequence shown here is derived from an EMBL/GenBank/DDBJ whole genome shotgun (WGS) entry which is preliminary data.</text>
</comment>
<evidence type="ECO:0000259" key="3">
    <source>
        <dbReference type="PROSITE" id="PS51662"/>
    </source>
</evidence>
<dbReference type="EC" id="3.1.3.8" evidence="4"/>
<keyword evidence="5" id="KW-1185">Reference proteome</keyword>
<dbReference type="EMBL" id="JACHJQ010000002">
    <property type="protein sequence ID" value="MBB4905350.1"/>
    <property type="molecule type" value="Genomic_DNA"/>
</dbReference>
<evidence type="ECO:0000256" key="1">
    <source>
        <dbReference type="SAM" id="MobiDB-lite"/>
    </source>
</evidence>
<feature type="region of interest" description="Disordered" evidence="1">
    <location>
        <begin position="394"/>
        <end position="417"/>
    </location>
</feature>
<gene>
    <name evidence="4" type="ORF">FHR82_001567</name>
</gene>
<evidence type="ECO:0000313" key="5">
    <source>
        <dbReference type="Proteomes" id="UP000520767"/>
    </source>
</evidence>
<feature type="signal peptide" evidence="2">
    <location>
        <begin position="1"/>
        <end position="41"/>
    </location>
</feature>
<feature type="chain" id="PRO_5031307353" evidence="2">
    <location>
        <begin position="42"/>
        <end position="417"/>
    </location>
</feature>
<keyword evidence="4" id="KW-0378">Hydrolase</keyword>
<proteinExistence type="predicted"/>
<dbReference type="InterPro" id="IPR003431">
    <property type="entry name" value="B-propeller_Phytase"/>
</dbReference>
<name>A0A7W7Q1P7_9PSEU</name>
<evidence type="ECO:0000256" key="2">
    <source>
        <dbReference type="SAM" id="SignalP"/>
    </source>
</evidence>
<reference evidence="4 5" key="1">
    <citation type="submission" date="2020-08" db="EMBL/GenBank/DDBJ databases">
        <title>Genomic Encyclopedia of Type Strains, Phase III (KMG-III): the genomes of soil and plant-associated and newly described type strains.</title>
        <authorList>
            <person name="Whitman W."/>
        </authorList>
    </citation>
    <scope>NUCLEOTIDE SEQUENCE [LARGE SCALE GENOMIC DNA]</scope>
    <source>
        <strain evidence="4 5">CECT 8960</strain>
    </source>
</reference>
<dbReference type="GO" id="GO:0016158">
    <property type="term" value="F:inositol hexakisphosphate 3-phosphatase activity"/>
    <property type="evidence" value="ECO:0007669"/>
    <property type="project" value="UniProtKB-EC"/>
</dbReference>
<dbReference type="Gene3D" id="2.120.10.30">
    <property type="entry name" value="TolB, C-terminal domain"/>
    <property type="match status" value="1"/>
</dbReference>